<sequence length="258" mass="26130">MLLSSKNVLVFAATGAIANEVARKFACEGAHVWLSGRNADALEQLVQQIADAGGTAKADIVDATDATAVTDYVNRIAATAGSIDAVFNGIGGRPADLGYPEPSTTVELSQFLKPLQIILGSTFLTSRAVGALMMQQGSGAIVTLSATLSGMTAANMAGISATCGAIEAMTRSLAGEFGRAGVRVNCVRGSAMPETRTIQETIAGQIQIFGEMPPMALPPLGRPISVAETASTAAFLASDASSGMTGQVVTVCAGAFVG</sequence>
<dbReference type="PANTHER" id="PTHR43669:SF3">
    <property type="entry name" value="ALCOHOL DEHYDROGENASE, PUTATIVE (AFU_ORTHOLOGUE AFUA_3G03445)-RELATED"/>
    <property type="match status" value="1"/>
</dbReference>
<dbReference type="PANTHER" id="PTHR43669">
    <property type="entry name" value="5-KETO-D-GLUCONATE 5-REDUCTASE"/>
    <property type="match status" value="1"/>
</dbReference>
<evidence type="ECO:0000256" key="2">
    <source>
        <dbReference type="ARBA" id="ARBA00023002"/>
    </source>
</evidence>
<dbReference type="Proteomes" id="UP000180235">
    <property type="component" value="Chromosome"/>
</dbReference>
<dbReference type="SUPFAM" id="SSF51735">
    <property type="entry name" value="NAD(P)-binding Rossmann-fold domains"/>
    <property type="match status" value="1"/>
</dbReference>
<dbReference type="PRINTS" id="PR00081">
    <property type="entry name" value="GDHRDH"/>
</dbReference>
<protein>
    <submittedName>
        <fullName evidence="3">Short-chain dehydrogenase/reductase SDR</fullName>
    </submittedName>
</protein>
<gene>
    <name evidence="3" type="ORF">GlitD10_0132</name>
</gene>
<dbReference type="AlphaFoldDB" id="A0A1J0A948"/>
<dbReference type="KEGG" id="glt:GlitD10_0132"/>
<keyword evidence="2" id="KW-0560">Oxidoreductase</keyword>
<dbReference type="RefSeq" id="WP_071453174.1">
    <property type="nucleotide sequence ID" value="NZ_CP017675.1"/>
</dbReference>
<dbReference type="InterPro" id="IPR002347">
    <property type="entry name" value="SDR_fam"/>
</dbReference>
<dbReference type="Pfam" id="PF13561">
    <property type="entry name" value="adh_short_C2"/>
    <property type="match status" value="1"/>
</dbReference>
<dbReference type="EMBL" id="CP017675">
    <property type="protein sequence ID" value="APB32433.1"/>
    <property type="molecule type" value="Genomic_DNA"/>
</dbReference>
<evidence type="ECO:0000313" key="4">
    <source>
        <dbReference type="Proteomes" id="UP000180235"/>
    </source>
</evidence>
<evidence type="ECO:0000313" key="3">
    <source>
        <dbReference type="EMBL" id="APB32433.1"/>
    </source>
</evidence>
<dbReference type="STRING" id="1188229.GlitD10_0132"/>
<dbReference type="GO" id="GO:0016491">
    <property type="term" value="F:oxidoreductase activity"/>
    <property type="evidence" value="ECO:0007669"/>
    <property type="project" value="UniProtKB-KW"/>
</dbReference>
<name>A0A1J0A948_9CYAN</name>
<dbReference type="Gene3D" id="3.40.50.720">
    <property type="entry name" value="NAD(P)-binding Rossmann-like Domain"/>
    <property type="match status" value="1"/>
</dbReference>
<reference evidence="3 4" key="1">
    <citation type="submission" date="2016-10" db="EMBL/GenBank/DDBJ databases">
        <title>Description of Gloeomargarita lithophora gen. nov., sp. nov., a thylakoid-bearing basal-branching cyanobacterium with intracellular carbonates, and proposal for Gloeomargaritales ord. nov.</title>
        <authorList>
            <person name="Moreira D."/>
            <person name="Tavera R."/>
            <person name="Benzerara K."/>
            <person name="Skouri-Panet F."/>
            <person name="Couradeau E."/>
            <person name="Gerard E."/>
            <person name="Loussert C."/>
            <person name="Novelo E."/>
            <person name="Zivanovic Y."/>
            <person name="Lopez-Garcia P."/>
        </authorList>
    </citation>
    <scope>NUCLEOTIDE SEQUENCE [LARGE SCALE GENOMIC DNA]</scope>
    <source>
        <strain evidence="3 4">D10</strain>
    </source>
</reference>
<dbReference type="CDD" id="cd05233">
    <property type="entry name" value="SDR_c"/>
    <property type="match status" value="1"/>
</dbReference>
<keyword evidence="4" id="KW-1185">Reference proteome</keyword>
<proteinExistence type="inferred from homology"/>
<organism evidence="3 4">
    <name type="scientific">Gloeomargarita lithophora Alchichica-D10</name>
    <dbReference type="NCBI Taxonomy" id="1188229"/>
    <lineage>
        <taxon>Bacteria</taxon>
        <taxon>Bacillati</taxon>
        <taxon>Cyanobacteriota</taxon>
        <taxon>Cyanophyceae</taxon>
        <taxon>Gloeomargaritales</taxon>
        <taxon>Gloeomargaritaceae</taxon>
        <taxon>Gloeomargarita</taxon>
    </lineage>
</organism>
<dbReference type="OrthoDB" id="9774430at2"/>
<dbReference type="InterPro" id="IPR036291">
    <property type="entry name" value="NAD(P)-bd_dom_sf"/>
</dbReference>
<comment type="similarity">
    <text evidence="1">Belongs to the short-chain dehydrogenases/reductases (SDR) family.</text>
</comment>
<evidence type="ECO:0000256" key="1">
    <source>
        <dbReference type="ARBA" id="ARBA00006484"/>
    </source>
</evidence>
<accession>A0A1J0A948</accession>